<accession>A0A420ZBF3</accession>
<protein>
    <submittedName>
        <fullName evidence="1">Uncharacterized protein</fullName>
    </submittedName>
</protein>
<evidence type="ECO:0000313" key="2">
    <source>
        <dbReference type="Proteomes" id="UP000281261"/>
    </source>
</evidence>
<gene>
    <name evidence="1" type="ORF">DRH29_05085</name>
</gene>
<dbReference type="AlphaFoldDB" id="A0A420ZBF3"/>
<proteinExistence type="predicted"/>
<sequence>MKLRKIRPSLRTGQANVVGPHCGVVQMNRVVLVTEKLVGQMKRQYRGHSHDSATRAGGRSMQKPFEIYLLSL</sequence>
<evidence type="ECO:0000313" key="1">
    <source>
        <dbReference type="EMBL" id="RLC36182.1"/>
    </source>
</evidence>
<comment type="caution">
    <text evidence="1">The sequence shown here is derived from an EMBL/GenBank/DDBJ whole genome shotgun (WGS) entry which is preliminary data.</text>
</comment>
<reference evidence="1 2" key="1">
    <citation type="submission" date="2018-06" db="EMBL/GenBank/DDBJ databases">
        <title>Extensive metabolic versatility and redundancy in microbially diverse, dynamic hydrothermal sediments.</title>
        <authorList>
            <person name="Dombrowski N."/>
            <person name="Teske A."/>
            <person name="Baker B.J."/>
        </authorList>
    </citation>
    <scope>NUCLEOTIDE SEQUENCE [LARGE SCALE GENOMIC DNA]</scope>
    <source>
        <strain evidence="1">B79_G16</strain>
    </source>
</reference>
<dbReference type="Proteomes" id="UP000281261">
    <property type="component" value="Unassembled WGS sequence"/>
</dbReference>
<dbReference type="EMBL" id="QMNG01000077">
    <property type="protein sequence ID" value="RLC36182.1"/>
    <property type="molecule type" value="Genomic_DNA"/>
</dbReference>
<organism evidence="1 2">
    <name type="scientific">candidate division Kazan bacterium</name>
    <dbReference type="NCBI Taxonomy" id="2202143"/>
    <lineage>
        <taxon>Bacteria</taxon>
        <taxon>Bacteria division Kazan-3B-28</taxon>
    </lineage>
</organism>
<name>A0A420ZBF3_UNCK3</name>